<accession>A0ABQ8RV95</accession>
<gene>
    <name evidence="2" type="ORF">ANN_27819</name>
</gene>
<sequence length="230" mass="25529">MEEVAGVSVIKKNNLVKRRRLDKLPHLCSLNCYCYHLCLAGKRKNYGSNEITSALLDTLRNAKFENDCDCVRLCSDGCPGQNKTRPRSEEVPEEDEKEDQENIDEVPDLVVEELYNIARVVVQDEHSILSLSNFEDSSCLGSLRARPAERQERDAEARHGEKGGGESSVTRSSGTRATYLSGSFKKPQTLDSRTFDLINKSGRSLRASQSVESVARGGPEFEQGSQLVSS</sequence>
<feature type="region of interest" description="Disordered" evidence="1">
    <location>
        <begin position="80"/>
        <end position="105"/>
    </location>
</feature>
<dbReference type="Proteomes" id="UP001148838">
    <property type="component" value="Unassembled WGS sequence"/>
</dbReference>
<feature type="compositionally biased region" description="Polar residues" evidence="1">
    <location>
        <begin position="167"/>
        <end position="181"/>
    </location>
</feature>
<comment type="caution">
    <text evidence="2">The sequence shown here is derived from an EMBL/GenBank/DDBJ whole genome shotgun (WGS) entry which is preliminary data.</text>
</comment>
<name>A0ABQ8RV95_PERAM</name>
<reference evidence="2 3" key="1">
    <citation type="journal article" date="2022" name="Allergy">
        <title>Genome assembly and annotation of Periplaneta americana reveal a comprehensive cockroach allergen profile.</title>
        <authorList>
            <person name="Wang L."/>
            <person name="Xiong Q."/>
            <person name="Saelim N."/>
            <person name="Wang L."/>
            <person name="Nong W."/>
            <person name="Wan A.T."/>
            <person name="Shi M."/>
            <person name="Liu X."/>
            <person name="Cao Q."/>
            <person name="Hui J.H.L."/>
            <person name="Sookrung N."/>
            <person name="Leung T.F."/>
            <person name="Tungtrongchitr A."/>
            <person name="Tsui S.K.W."/>
        </authorList>
    </citation>
    <scope>NUCLEOTIDE SEQUENCE [LARGE SCALE GENOMIC DNA]</scope>
    <source>
        <strain evidence="2">PWHHKU_190912</strain>
    </source>
</reference>
<evidence type="ECO:0000256" key="1">
    <source>
        <dbReference type="SAM" id="MobiDB-lite"/>
    </source>
</evidence>
<protein>
    <submittedName>
        <fullName evidence="2">Uncharacterized protein</fullName>
    </submittedName>
</protein>
<proteinExistence type="predicted"/>
<keyword evidence="3" id="KW-1185">Reference proteome</keyword>
<feature type="region of interest" description="Disordered" evidence="1">
    <location>
        <begin position="145"/>
        <end position="230"/>
    </location>
</feature>
<feature type="compositionally biased region" description="Basic and acidic residues" evidence="1">
    <location>
        <begin position="146"/>
        <end position="164"/>
    </location>
</feature>
<organism evidence="2 3">
    <name type="scientific">Periplaneta americana</name>
    <name type="common">American cockroach</name>
    <name type="synonym">Blatta americana</name>
    <dbReference type="NCBI Taxonomy" id="6978"/>
    <lineage>
        <taxon>Eukaryota</taxon>
        <taxon>Metazoa</taxon>
        <taxon>Ecdysozoa</taxon>
        <taxon>Arthropoda</taxon>
        <taxon>Hexapoda</taxon>
        <taxon>Insecta</taxon>
        <taxon>Pterygota</taxon>
        <taxon>Neoptera</taxon>
        <taxon>Polyneoptera</taxon>
        <taxon>Dictyoptera</taxon>
        <taxon>Blattodea</taxon>
        <taxon>Blattoidea</taxon>
        <taxon>Blattidae</taxon>
        <taxon>Blattinae</taxon>
        <taxon>Periplaneta</taxon>
    </lineage>
</organism>
<feature type="compositionally biased region" description="Acidic residues" evidence="1">
    <location>
        <begin position="91"/>
        <end position="105"/>
    </location>
</feature>
<dbReference type="EMBL" id="JAJSOF020000042">
    <property type="protein sequence ID" value="KAJ4425623.1"/>
    <property type="molecule type" value="Genomic_DNA"/>
</dbReference>
<evidence type="ECO:0000313" key="3">
    <source>
        <dbReference type="Proteomes" id="UP001148838"/>
    </source>
</evidence>
<evidence type="ECO:0000313" key="2">
    <source>
        <dbReference type="EMBL" id="KAJ4425623.1"/>
    </source>
</evidence>